<keyword evidence="3" id="KW-1185">Reference proteome</keyword>
<evidence type="ECO:0000313" key="2">
    <source>
        <dbReference type="EMBL" id="SEN42010.1"/>
    </source>
</evidence>
<proteinExistence type="predicted"/>
<feature type="signal peptide" evidence="1">
    <location>
        <begin position="1"/>
        <end position="20"/>
    </location>
</feature>
<evidence type="ECO:0000256" key="1">
    <source>
        <dbReference type="SAM" id="SignalP"/>
    </source>
</evidence>
<dbReference type="OrthoDB" id="4200789at2"/>
<dbReference type="Proteomes" id="UP000181951">
    <property type="component" value="Unassembled WGS sequence"/>
</dbReference>
<organism evidence="2 3">
    <name type="scientific">Actinacidiphila rubida</name>
    <dbReference type="NCBI Taxonomy" id="310780"/>
    <lineage>
        <taxon>Bacteria</taxon>
        <taxon>Bacillati</taxon>
        <taxon>Actinomycetota</taxon>
        <taxon>Actinomycetes</taxon>
        <taxon>Kitasatosporales</taxon>
        <taxon>Streptomycetaceae</taxon>
        <taxon>Actinacidiphila</taxon>
    </lineage>
</organism>
<feature type="chain" id="PRO_5039585622" description="Lipoprotein" evidence="1">
    <location>
        <begin position="21"/>
        <end position="250"/>
    </location>
</feature>
<reference evidence="2 3" key="1">
    <citation type="submission" date="2016-10" db="EMBL/GenBank/DDBJ databases">
        <authorList>
            <person name="de Groot N.N."/>
        </authorList>
    </citation>
    <scope>NUCLEOTIDE SEQUENCE [LARGE SCALE GENOMIC DNA]</scope>
    <source>
        <strain evidence="2 3">CGMCC 4.2026</strain>
    </source>
</reference>
<dbReference type="AlphaFoldDB" id="A0A1H8GE05"/>
<name>A0A1H8GE05_9ACTN</name>
<keyword evidence="1" id="KW-0732">Signal</keyword>
<evidence type="ECO:0000313" key="3">
    <source>
        <dbReference type="Proteomes" id="UP000181951"/>
    </source>
</evidence>
<sequence length="250" mass="24169">MNPTAGSAPVLAFVMAVALALGLAAVTAACSGGATGVGATGGGAQPGGAGRTSGGHKGATSAAAAVPSAAELKSALLTEHDIGLGSEVDPKSIGGASIAGCEPLAGTLNATMTATSGPGEHAASSGFAGGGTGPFLAEGLTSKAPNLLAADYARTSAALRSCRSLTLTSGGTHLKFTMTPVAFGDSKNTSAARLKGSVQGFGVNGYLAMERFGPVVLSYYFIQLGGSSSQLASTYYQQAVAKAGKVLALP</sequence>
<protein>
    <recommendedName>
        <fullName evidence="4">Lipoprotein</fullName>
    </recommendedName>
</protein>
<evidence type="ECO:0008006" key="4">
    <source>
        <dbReference type="Google" id="ProtNLM"/>
    </source>
</evidence>
<dbReference type="EMBL" id="FODD01000005">
    <property type="protein sequence ID" value="SEN42010.1"/>
    <property type="molecule type" value="Genomic_DNA"/>
</dbReference>
<dbReference type="RefSeq" id="WP_075016389.1">
    <property type="nucleotide sequence ID" value="NZ_FODD01000005.1"/>
</dbReference>
<accession>A0A1H8GE05</accession>
<gene>
    <name evidence="2" type="ORF">SAMN05216267_100536</name>
</gene>